<dbReference type="PROSITE" id="PS50902">
    <property type="entry name" value="FLAVODOXIN_LIKE"/>
    <property type="match status" value="1"/>
</dbReference>
<dbReference type="Gene3D" id="3.40.50.360">
    <property type="match status" value="1"/>
</dbReference>
<gene>
    <name evidence="2" type="ORF">J4E96_11260</name>
</gene>
<dbReference type="SUPFAM" id="SSF52218">
    <property type="entry name" value="Flavoproteins"/>
    <property type="match status" value="1"/>
</dbReference>
<dbReference type="InterPro" id="IPR029039">
    <property type="entry name" value="Flavoprotein-like_sf"/>
</dbReference>
<evidence type="ECO:0000259" key="1">
    <source>
        <dbReference type="PROSITE" id="PS50902"/>
    </source>
</evidence>
<dbReference type="InterPro" id="IPR001226">
    <property type="entry name" value="Flavodoxin_CS"/>
</dbReference>
<dbReference type="GO" id="GO:0010181">
    <property type="term" value="F:FMN binding"/>
    <property type="evidence" value="ECO:0007669"/>
    <property type="project" value="InterPro"/>
</dbReference>
<dbReference type="AlphaFoldDB" id="A0A8A4Z835"/>
<accession>A0A8A4Z835</accession>
<proteinExistence type="predicted"/>
<evidence type="ECO:0000313" key="3">
    <source>
        <dbReference type="Proteomes" id="UP000663937"/>
    </source>
</evidence>
<dbReference type="InterPro" id="IPR008254">
    <property type="entry name" value="Flavodoxin/NO_synth"/>
</dbReference>
<dbReference type="GO" id="GO:0009055">
    <property type="term" value="F:electron transfer activity"/>
    <property type="evidence" value="ECO:0007669"/>
    <property type="project" value="InterPro"/>
</dbReference>
<dbReference type="RefSeq" id="WP_227422211.1">
    <property type="nucleotide sequence ID" value="NZ_CP071868.1"/>
</dbReference>
<reference evidence="2" key="1">
    <citation type="submission" date="2021-03" db="EMBL/GenBank/DDBJ databases">
        <title>Pengzhenrongella sicca gen. nov., sp. nov., a new member of suborder Micrococcineae isolated from High-Arctic tundra soil.</title>
        <authorList>
            <person name="Peng F."/>
        </authorList>
    </citation>
    <scope>NUCLEOTIDE SEQUENCE</scope>
    <source>
        <strain evidence="2">LRZ-2</strain>
    </source>
</reference>
<dbReference type="PROSITE" id="PS00201">
    <property type="entry name" value="FLAVODOXIN"/>
    <property type="match status" value="1"/>
</dbReference>
<protein>
    <submittedName>
        <fullName evidence="2">Flavodoxin/nitric oxide synthase</fullName>
    </submittedName>
</protein>
<sequence length="179" mass="18209">MRALLIYESMFGNTRDVAQAVAAGLAGAADVQIVDVGAAGQGVDAGVDLLVLGGPTHAFGMSRPATRADAHKQAGHTVTSLDVGVREWLERLGPVPAGVAAATFDTRVTTGRVPGSAARAARRRLARAGCRLPLPAETFYVEGTTGPLSVGEVDRAHDWGEQLGRAAAATLGPTTATAG</sequence>
<dbReference type="Proteomes" id="UP000663937">
    <property type="component" value="Chromosome"/>
</dbReference>
<organism evidence="2 3">
    <name type="scientific">Pengzhenrongella sicca</name>
    <dbReference type="NCBI Taxonomy" id="2819238"/>
    <lineage>
        <taxon>Bacteria</taxon>
        <taxon>Bacillati</taxon>
        <taxon>Actinomycetota</taxon>
        <taxon>Actinomycetes</taxon>
        <taxon>Micrococcales</taxon>
        <taxon>Pengzhenrongella</taxon>
    </lineage>
</organism>
<keyword evidence="3" id="KW-1185">Reference proteome</keyword>
<dbReference type="KEGG" id="psic:J4E96_11260"/>
<feature type="domain" description="Flavodoxin-like" evidence="1">
    <location>
        <begin position="3"/>
        <end position="164"/>
    </location>
</feature>
<evidence type="ECO:0000313" key="2">
    <source>
        <dbReference type="EMBL" id="QTE27984.1"/>
    </source>
</evidence>
<dbReference type="EMBL" id="CP071868">
    <property type="protein sequence ID" value="QTE27984.1"/>
    <property type="molecule type" value="Genomic_DNA"/>
</dbReference>
<name>A0A8A4Z835_9MICO</name>